<feature type="region of interest" description="Disordered" evidence="1">
    <location>
        <begin position="519"/>
        <end position="551"/>
    </location>
</feature>
<name>A0A812IFB2_9DINO</name>
<evidence type="ECO:0000256" key="1">
    <source>
        <dbReference type="SAM" id="MobiDB-lite"/>
    </source>
</evidence>
<feature type="compositionally biased region" description="Pro residues" evidence="1">
    <location>
        <begin position="353"/>
        <end position="370"/>
    </location>
</feature>
<feature type="compositionally biased region" description="Low complexity" evidence="1">
    <location>
        <begin position="529"/>
        <end position="541"/>
    </location>
</feature>
<protein>
    <submittedName>
        <fullName evidence="2">GIP protein</fullName>
    </submittedName>
</protein>
<reference evidence="2" key="1">
    <citation type="submission" date="2021-02" db="EMBL/GenBank/DDBJ databases">
        <authorList>
            <person name="Dougan E. K."/>
            <person name="Rhodes N."/>
            <person name="Thang M."/>
            <person name="Chan C."/>
        </authorList>
    </citation>
    <scope>NUCLEOTIDE SEQUENCE</scope>
</reference>
<gene>
    <name evidence="2" type="primary">GIP</name>
    <name evidence="2" type="ORF">SNAT2548_LOCUS4159</name>
</gene>
<dbReference type="OrthoDB" id="418296at2759"/>
<sequence length="683" mass="74542">MPYADWCPRCVRFRAKADKHVRAKPDVREDSVCCMDFAYTGRRTPAQFEGHTQEKLVVLVLKDSHTGAVHAIPTPAKGGTIAFKYLVAETCRFLNYCGHQTCTIRSDSEPACLALQRGIKAFRSKMGLQTHLEQTEASDHQGNEAEQSIDGIRQLAGCILDQFEERAETTIGSSHPMHAYAWRHAAWLHTRMSRQNDLSAFHVINGRPYLGKLVCFGETVFARVKSSIKGKARWCKMLWLGKLPVSDLHFGVTEGGYMLSSRSIRRLPKQYLATMCASLVDMPWTQASFLAGQVGQARKQKTQAEALSAGGEEAREAAHEQVAEVPSQQGASEHPMPFPEHLLPDDAMLSELVPPPPRMPAAYTPEPPTPMSSTPLQPPQAETPIGVAPLDSPMASMDQGESMLSPGDVRPAAEHAGGDAPARKKLRLDALQVSAHDAEMFHLDESIELVDESAEQFLDCEDQEDNQSEWAEQPGYDPQLLGFPDSARCAVPWSAFPTTLSVHAYPLEEGPKGALHGVTGFIGGPGPNRPNGPNGQTGQEEQGQRGPGQGMSWLQKSWEGFNATYSKLWTGEQLTADDVQRDLDVTFAVSLAIGVFDSYVRVAPPAQPPDCVSYNTRGTCCPSLACYKDLPMGLKIYVTLLLVLAMRGAVRMISENPSLSAGNAGKCLFVLAVAVQVLTTLYT</sequence>
<keyword evidence="3" id="KW-1185">Reference proteome</keyword>
<accession>A0A812IFB2</accession>
<organism evidence="2 3">
    <name type="scientific">Symbiodinium natans</name>
    <dbReference type="NCBI Taxonomy" id="878477"/>
    <lineage>
        <taxon>Eukaryota</taxon>
        <taxon>Sar</taxon>
        <taxon>Alveolata</taxon>
        <taxon>Dinophyceae</taxon>
        <taxon>Suessiales</taxon>
        <taxon>Symbiodiniaceae</taxon>
        <taxon>Symbiodinium</taxon>
    </lineage>
</organism>
<feature type="compositionally biased region" description="Basic and acidic residues" evidence="1">
    <location>
        <begin position="312"/>
        <end position="322"/>
    </location>
</feature>
<dbReference type="EMBL" id="CAJNDS010000257">
    <property type="protein sequence ID" value="CAE7034686.1"/>
    <property type="molecule type" value="Genomic_DNA"/>
</dbReference>
<dbReference type="Proteomes" id="UP000604046">
    <property type="component" value="Unassembled WGS sequence"/>
</dbReference>
<proteinExistence type="predicted"/>
<feature type="region of interest" description="Disordered" evidence="1">
    <location>
        <begin position="302"/>
        <end position="421"/>
    </location>
</feature>
<evidence type="ECO:0000313" key="2">
    <source>
        <dbReference type="EMBL" id="CAE7034686.1"/>
    </source>
</evidence>
<dbReference type="AlphaFoldDB" id="A0A812IFB2"/>
<evidence type="ECO:0000313" key="3">
    <source>
        <dbReference type="Proteomes" id="UP000604046"/>
    </source>
</evidence>
<comment type="caution">
    <text evidence="2">The sequence shown here is derived from an EMBL/GenBank/DDBJ whole genome shotgun (WGS) entry which is preliminary data.</text>
</comment>